<evidence type="ECO:0000256" key="1">
    <source>
        <dbReference type="SAM" id="MobiDB-lite"/>
    </source>
</evidence>
<dbReference type="OrthoDB" id="10671017at2759"/>
<sequence>MLHQTLPKRWEPFMREEDLIPPPSKTFPRSAWRNGVFLIPPFDDDFPGHDKTRLHWAARNASTEWAESVAMGHHVDRQCFILAVIDKILEDQRRLLGFEPRLPTYAEWRQHTNDLIRKWYWIGFHRLPSGSPDPPSFRETHAAVRAAITSLYCRGVDADAAPTGSPPRYDRDLLGRFDPNVREPPPLVRYVQPLQFHDCDLPPSHLDPNLEAMSEARRHKGGQKMNIVQTVTLPPVRVDMVDVETPCHYGPASPRGSQARMVSSTESSDTEVAPRTPIASAETSPQSKDARKI</sequence>
<dbReference type="AlphaFoldDB" id="K1VZP1"/>
<dbReference type="EMBL" id="AMBO01000159">
    <property type="protein sequence ID" value="EKD05027.1"/>
    <property type="molecule type" value="Genomic_DNA"/>
</dbReference>
<protein>
    <submittedName>
        <fullName evidence="2">Uncharacterized protein</fullName>
    </submittedName>
</protein>
<dbReference type="InParanoid" id="K1VZP1"/>
<evidence type="ECO:0000313" key="3">
    <source>
        <dbReference type="Proteomes" id="UP000006757"/>
    </source>
</evidence>
<organism evidence="2 3">
    <name type="scientific">Trichosporon asahii var. asahii (strain CBS 8904)</name>
    <name type="common">Yeast</name>
    <dbReference type="NCBI Taxonomy" id="1220162"/>
    <lineage>
        <taxon>Eukaryota</taxon>
        <taxon>Fungi</taxon>
        <taxon>Dikarya</taxon>
        <taxon>Basidiomycota</taxon>
        <taxon>Agaricomycotina</taxon>
        <taxon>Tremellomycetes</taxon>
        <taxon>Trichosporonales</taxon>
        <taxon>Trichosporonaceae</taxon>
        <taxon>Trichosporon</taxon>
    </lineage>
</organism>
<accession>K1VZP1</accession>
<feature type="region of interest" description="Disordered" evidence="1">
    <location>
        <begin position="247"/>
        <end position="293"/>
    </location>
</feature>
<reference evidence="2 3" key="1">
    <citation type="journal article" date="2012" name="Eukaryot. Cell">
        <title>Genome sequence of the Trichosporon asahii environmental strain CBS 8904.</title>
        <authorList>
            <person name="Yang R.Y."/>
            <person name="Li H.T."/>
            <person name="Zhu H."/>
            <person name="Zhou G.P."/>
            <person name="Wang M."/>
            <person name="Wang L."/>
        </authorList>
    </citation>
    <scope>NUCLEOTIDE SEQUENCE [LARGE SCALE GENOMIC DNA]</scope>
    <source>
        <strain evidence="2 3">CBS 8904</strain>
    </source>
</reference>
<proteinExistence type="predicted"/>
<gene>
    <name evidence="2" type="ORF">A1Q2_00676</name>
</gene>
<evidence type="ECO:0000313" key="2">
    <source>
        <dbReference type="EMBL" id="EKD05027.1"/>
    </source>
</evidence>
<keyword evidence="3" id="KW-1185">Reference proteome</keyword>
<comment type="caution">
    <text evidence="2">The sequence shown here is derived from an EMBL/GenBank/DDBJ whole genome shotgun (WGS) entry which is preliminary data.</text>
</comment>
<name>K1VZP1_TRIAC</name>
<dbReference type="Proteomes" id="UP000006757">
    <property type="component" value="Unassembled WGS sequence"/>
</dbReference>
<dbReference type="HOGENOM" id="CLU_950575_0_0_1"/>